<gene>
    <name evidence="3" type="ORF">AVW16_07495</name>
</gene>
<dbReference type="InterPro" id="IPR021136">
    <property type="entry name" value="Flagellar_hook_control-like_C"/>
</dbReference>
<dbReference type="Proteomes" id="UP000076625">
    <property type="component" value="Unassembled WGS sequence"/>
</dbReference>
<protein>
    <recommendedName>
        <fullName evidence="2">Flagellar hook-length control protein-like C-terminal domain-containing protein</fullName>
    </recommendedName>
</protein>
<evidence type="ECO:0000256" key="1">
    <source>
        <dbReference type="SAM" id="MobiDB-lite"/>
    </source>
</evidence>
<feature type="compositionally biased region" description="Low complexity" evidence="1">
    <location>
        <begin position="255"/>
        <end position="267"/>
    </location>
</feature>
<dbReference type="InterPro" id="IPR038610">
    <property type="entry name" value="FliK-like_C_sf"/>
</dbReference>
<dbReference type="OrthoDB" id="8614100at2"/>
<dbReference type="PANTHER" id="PTHR37533">
    <property type="entry name" value="FLAGELLAR HOOK-LENGTH CONTROL PROTEIN"/>
    <property type="match status" value="1"/>
</dbReference>
<feature type="region of interest" description="Disordered" evidence="1">
    <location>
        <begin position="255"/>
        <end position="278"/>
    </location>
</feature>
<organism evidence="3 4">
    <name type="scientific">Crenobacter luteus</name>
    <dbReference type="NCBI Taxonomy" id="1452487"/>
    <lineage>
        <taxon>Bacteria</taxon>
        <taxon>Pseudomonadati</taxon>
        <taxon>Pseudomonadota</taxon>
        <taxon>Betaproteobacteria</taxon>
        <taxon>Neisseriales</taxon>
        <taxon>Neisseriaceae</taxon>
        <taxon>Crenobacter</taxon>
    </lineage>
</organism>
<dbReference type="EMBL" id="LQQU01000011">
    <property type="protein sequence ID" value="KZE33897.1"/>
    <property type="molecule type" value="Genomic_DNA"/>
</dbReference>
<reference evidence="4" key="1">
    <citation type="submission" date="2016-01" db="EMBL/GenBank/DDBJ databases">
        <title>Draft genome of Chromobacterium sp. F49.</title>
        <authorList>
            <person name="Hong K.W."/>
        </authorList>
    </citation>
    <scope>NUCLEOTIDE SEQUENCE [LARGE SCALE GENOMIC DNA]</scope>
    <source>
        <strain evidence="4">CN10</strain>
    </source>
</reference>
<dbReference type="Pfam" id="PF02120">
    <property type="entry name" value="Flg_hook"/>
    <property type="match status" value="1"/>
</dbReference>
<evidence type="ECO:0000313" key="4">
    <source>
        <dbReference type="Proteomes" id="UP000076625"/>
    </source>
</evidence>
<evidence type="ECO:0000313" key="3">
    <source>
        <dbReference type="EMBL" id="KZE33897.1"/>
    </source>
</evidence>
<keyword evidence="4" id="KW-1185">Reference proteome</keyword>
<proteinExistence type="predicted"/>
<dbReference type="AlphaFoldDB" id="A0A163D5E4"/>
<sequence>MSLTVSATSALPKGFNAAGADLALPQDGMLFAALLGAELGELGGGVSPSAAPGAEETPGAAKRVKVADGGDPAAALAYFQMVPVVPQAPPAPPDGVASAASDTASAESGFLLSALGGRRASQQKLPLEVEAPAAFSVPGQETGVRAFESAHKAAAPVAAAVPLPLSDPGWGRALGEQLLGLVNLKAETAHIQLNPAHLGPIEVSLKLDANNQAQVQFVAFNPSARDAVEQNLSRLSSMLAESGIQLTDAQVSSGQGQAQQQAFAQARGRGEAGAADEEPDTLAAIRAARGVLSIFA</sequence>
<feature type="domain" description="Flagellar hook-length control protein-like C-terminal" evidence="2">
    <location>
        <begin position="183"/>
        <end position="260"/>
    </location>
</feature>
<name>A0A163D5E4_9NEIS</name>
<dbReference type="RefSeq" id="WP_066610601.1">
    <property type="nucleotide sequence ID" value="NZ_LQQU01000011.1"/>
</dbReference>
<dbReference type="STRING" id="1452487.AVW16_07495"/>
<dbReference type="PANTHER" id="PTHR37533:SF2">
    <property type="entry name" value="FLAGELLAR HOOK-LENGTH CONTROL PROTEIN"/>
    <property type="match status" value="1"/>
</dbReference>
<dbReference type="Gene3D" id="3.30.750.140">
    <property type="match status" value="1"/>
</dbReference>
<comment type="caution">
    <text evidence="3">The sequence shown here is derived from an EMBL/GenBank/DDBJ whole genome shotgun (WGS) entry which is preliminary data.</text>
</comment>
<dbReference type="CDD" id="cd17470">
    <property type="entry name" value="T3SS_Flik_C"/>
    <property type="match status" value="1"/>
</dbReference>
<dbReference type="InterPro" id="IPR052563">
    <property type="entry name" value="FliK"/>
</dbReference>
<accession>A0A163D5E4</accession>
<evidence type="ECO:0000259" key="2">
    <source>
        <dbReference type="Pfam" id="PF02120"/>
    </source>
</evidence>